<evidence type="ECO:0000259" key="1">
    <source>
        <dbReference type="SMART" id="SM00953"/>
    </source>
</evidence>
<comment type="caution">
    <text evidence="2">The sequence shown here is derived from an EMBL/GenBank/DDBJ whole genome shotgun (WGS) entry which is preliminary data.</text>
</comment>
<organism evidence="2 3">
    <name type="scientific">Streptomyces qinglanensis</name>
    <dbReference type="NCBI Taxonomy" id="943816"/>
    <lineage>
        <taxon>Bacteria</taxon>
        <taxon>Bacillati</taxon>
        <taxon>Actinomycetota</taxon>
        <taxon>Actinomycetes</taxon>
        <taxon>Kitasatosporales</taxon>
        <taxon>Streptomycetaceae</taxon>
        <taxon>Streptomyces</taxon>
    </lineage>
</organism>
<reference evidence="2 3" key="1">
    <citation type="journal article" date="2016" name="Front. Microbiol.">
        <title>Comparative Genomics Analysis of Streptomyces Species Reveals Their Adaptation to the Marine Environment and Their Diversity at the Genomic Level.</title>
        <authorList>
            <person name="Tian X."/>
            <person name="Zhang Z."/>
            <person name="Yang T."/>
            <person name="Chen M."/>
            <person name="Li J."/>
            <person name="Chen F."/>
            <person name="Yang J."/>
            <person name="Li W."/>
            <person name="Zhang B."/>
            <person name="Zhang Z."/>
            <person name="Wu J."/>
            <person name="Zhang C."/>
            <person name="Long L."/>
            <person name="Xiao J."/>
        </authorList>
    </citation>
    <scope>NUCLEOTIDE SEQUENCE [LARGE SCALE GENOMIC DNA]</scope>
    <source>
        <strain evidence="2 3">SCSIO M10379</strain>
    </source>
</reference>
<name>A0A1E7K7V2_9ACTN</name>
<dbReference type="Pfam" id="PF08808">
    <property type="entry name" value="RES"/>
    <property type="match status" value="1"/>
</dbReference>
<dbReference type="EMBL" id="LJGV01000022">
    <property type="protein sequence ID" value="OEU99916.1"/>
    <property type="molecule type" value="Genomic_DNA"/>
</dbReference>
<dbReference type="AlphaFoldDB" id="A0A1E7K7V2"/>
<protein>
    <recommendedName>
        <fullName evidence="1">RES domain-containing protein</fullName>
    </recommendedName>
</protein>
<dbReference type="SMART" id="SM00953">
    <property type="entry name" value="RES"/>
    <property type="match status" value="1"/>
</dbReference>
<dbReference type="PATRIC" id="fig|943816.4.peg.3801"/>
<dbReference type="Proteomes" id="UP000175829">
    <property type="component" value="Unassembled WGS sequence"/>
</dbReference>
<accession>A0A1E7K7V2</accession>
<evidence type="ECO:0000313" key="2">
    <source>
        <dbReference type="EMBL" id="OEU99916.1"/>
    </source>
</evidence>
<dbReference type="InterPro" id="IPR014914">
    <property type="entry name" value="RES_dom"/>
</dbReference>
<proteinExistence type="predicted"/>
<evidence type="ECO:0000313" key="3">
    <source>
        <dbReference type="Proteomes" id="UP000175829"/>
    </source>
</evidence>
<feature type="domain" description="RES" evidence="1">
    <location>
        <begin position="45"/>
        <end position="186"/>
    </location>
</feature>
<gene>
    <name evidence="2" type="ORF">AN217_21310</name>
</gene>
<sequence length="225" mass="24920">MGGLFPMTPLQLRPRHRVLPAGTLLWRVHSARRAPDVFNPTLADPFEYRKGNRFDGTSLDPYHCLYLADTPTTALAESVLRSRPFEPPAGLRLIPYAAVRGRALSAVRTRCELNLVSLVESEDLAAVCQDATLLEDERNYVPARRWASEIRAQAPGAMGLVWQSRHNRPQHALVLFHDRFAHWDGKPLEVAPDGGVPALDSADGIAAANRLLEPLRARISEPAGR</sequence>
<dbReference type="RefSeq" id="WP_019359886.1">
    <property type="nucleotide sequence ID" value="NZ_LJGV01000022.1"/>
</dbReference>